<dbReference type="AlphaFoldDB" id="A0A1G6US88"/>
<sequence length="33" mass="3582">MLATRSPILSETLRLVIHGQLLQPQLEALIGVA</sequence>
<proteinExistence type="predicted"/>
<keyword evidence="2" id="KW-1185">Reference proteome</keyword>
<reference evidence="1 2" key="1">
    <citation type="submission" date="2016-10" db="EMBL/GenBank/DDBJ databases">
        <authorList>
            <person name="de Groot N.N."/>
        </authorList>
    </citation>
    <scope>NUCLEOTIDE SEQUENCE [LARGE SCALE GENOMIC DNA]</scope>
    <source>
        <strain evidence="1 2">MON 2.2</strain>
    </source>
</reference>
<accession>A0A1G6US88</accession>
<dbReference type="Proteomes" id="UP000198546">
    <property type="component" value="Chromosome i"/>
</dbReference>
<dbReference type="EMBL" id="LT629688">
    <property type="protein sequence ID" value="SDD44290.1"/>
    <property type="molecule type" value="Genomic_DNA"/>
</dbReference>
<protein>
    <submittedName>
        <fullName evidence="1">Uncharacterized protein</fullName>
    </submittedName>
</protein>
<gene>
    <name evidence="1" type="ORF">SAMN04489747_0957</name>
</gene>
<name>A0A1G6US88_9ACTN</name>
<organism evidence="1 2">
    <name type="scientific">Auraticoccus monumenti</name>
    <dbReference type="NCBI Taxonomy" id="675864"/>
    <lineage>
        <taxon>Bacteria</taxon>
        <taxon>Bacillati</taxon>
        <taxon>Actinomycetota</taxon>
        <taxon>Actinomycetes</taxon>
        <taxon>Propionibacteriales</taxon>
        <taxon>Propionibacteriaceae</taxon>
        <taxon>Auraticoccus</taxon>
    </lineage>
</organism>
<evidence type="ECO:0000313" key="1">
    <source>
        <dbReference type="EMBL" id="SDD44290.1"/>
    </source>
</evidence>
<evidence type="ECO:0000313" key="2">
    <source>
        <dbReference type="Proteomes" id="UP000198546"/>
    </source>
</evidence>